<accession>A0A0C4EG64</accession>
<evidence type="ECO:0000256" key="1">
    <source>
        <dbReference type="ARBA" id="ARBA00004572"/>
    </source>
</evidence>
<keyword evidence="10" id="KW-0472">Membrane</keyword>
<reference evidence="13" key="1">
    <citation type="submission" date="2010-05" db="EMBL/GenBank/DDBJ databases">
        <title>The Genome Sequence of Magnaporthe poae strain ATCC 64411.</title>
        <authorList>
            <consortium name="The Broad Institute Genome Sequencing Platform"/>
            <consortium name="Broad Institute Genome Sequencing Center for Infectious Disease"/>
            <person name="Ma L.-J."/>
            <person name="Dead R."/>
            <person name="Young S."/>
            <person name="Zeng Q."/>
            <person name="Koehrsen M."/>
            <person name="Alvarado L."/>
            <person name="Berlin A."/>
            <person name="Chapman S.B."/>
            <person name="Chen Z."/>
            <person name="Freedman E."/>
            <person name="Gellesch M."/>
            <person name="Goldberg J."/>
            <person name="Griggs A."/>
            <person name="Gujja S."/>
            <person name="Heilman E.R."/>
            <person name="Heiman D."/>
            <person name="Hepburn T."/>
            <person name="Howarth C."/>
            <person name="Jen D."/>
            <person name="Larson L."/>
            <person name="Mehta T."/>
            <person name="Neiman D."/>
            <person name="Pearson M."/>
            <person name="Roberts A."/>
            <person name="Saif S."/>
            <person name="Shea T."/>
            <person name="Shenoy N."/>
            <person name="Sisk P."/>
            <person name="Stolte C."/>
            <person name="Sykes S."/>
            <person name="Walk T."/>
            <person name="White J."/>
            <person name="Yandava C."/>
            <person name="Haas B."/>
            <person name="Nusbaum C."/>
            <person name="Birren B."/>
        </authorList>
    </citation>
    <scope>NUCLEOTIDE SEQUENCE</scope>
    <source>
        <strain evidence="13">ATCC 64411</strain>
    </source>
</reference>
<evidence type="ECO:0000256" key="6">
    <source>
        <dbReference type="ARBA" id="ARBA00022927"/>
    </source>
</evidence>
<keyword evidence="11 13" id="KW-0675">Receptor</keyword>
<evidence type="ECO:0000256" key="7">
    <source>
        <dbReference type="ARBA" id="ARBA00022989"/>
    </source>
</evidence>
<dbReference type="OrthoDB" id="10016939at2759"/>
<dbReference type="Proteomes" id="UP000011715">
    <property type="component" value="Unassembled WGS sequence"/>
</dbReference>
<gene>
    <name evidence="13" type="ORF">MAPG_11786</name>
</gene>
<dbReference type="CDD" id="cd22884">
    <property type="entry name" value="TOM22"/>
    <property type="match status" value="1"/>
</dbReference>
<name>A0A0C4EG64_MAGP6</name>
<reference evidence="14" key="5">
    <citation type="submission" date="2015-06" db="UniProtKB">
        <authorList>
            <consortium name="EnsemblFungi"/>
        </authorList>
    </citation>
    <scope>IDENTIFICATION</scope>
    <source>
        <strain evidence="14">ATCC 64411</strain>
    </source>
</reference>
<dbReference type="PANTHER" id="PTHR12504">
    <property type="entry name" value="MITOCHONDRIAL IMPORT RECEPTOR SUBUNIT TOM22"/>
    <property type="match status" value="1"/>
</dbReference>
<reference evidence="15" key="2">
    <citation type="submission" date="2010-05" db="EMBL/GenBank/DDBJ databases">
        <title>The genome sequence of Magnaporthe poae strain ATCC 64411.</title>
        <authorList>
            <person name="Ma L.-J."/>
            <person name="Dead R."/>
            <person name="Young S."/>
            <person name="Zeng Q."/>
            <person name="Koehrsen M."/>
            <person name="Alvarado L."/>
            <person name="Berlin A."/>
            <person name="Chapman S.B."/>
            <person name="Chen Z."/>
            <person name="Freedman E."/>
            <person name="Gellesch M."/>
            <person name="Goldberg J."/>
            <person name="Griggs A."/>
            <person name="Gujja S."/>
            <person name="Heilman E.R."/>
            <person name="Heiman D."/>
            <person name="Hepburn T."/>
            <person name="Howarth C."/>
            <person name="Jen D."/>
            <person name="Larson L."/>
            <person name="Mehta T."/>
            <person name="Neiman D."/>
            <person name="Pearson M."/>
            <person name="Roberts A."/>
            <person name="Saif S."/>
            <person name="Shea T."/>
            <person name="Shenoy N."/>
            <person name="Sisk P."/>
            <person name="Stolte C."/>
            <person name="Sykes S."/>
            <person name="Walk T."/>
            <person name="White J."/>
            <person name="Yandava C."/>
            <person name="Haas B."/>
            <person name="Nusbaum C."/>
            <person name="Birren B."/>
        </authorList>
    </citation>
    <scope>NUCLEOTIDE SEQUENCE [LARGE SCALE GENOMIC DNA]</scope>
    <source>
        <strain evidence="15">ATCC 64411 / 73-15</strain>
    </source>
</reference>
<keyword evidence="8" id="KW-0811">Translocation</keyword>
<evidence type="ECO:0000256" key="11">
    <source>
        <dbReference type="ARBA" id="ARBA00023170"/>
    </source>
</evidence>
<keyword evidence="9" id="KW-0496">Mitochondrion</keyword>
<evidence type="ECO:0000256" key="5">
    <source>
        <dbReference type="ARBA" id="ARBA00022787"/>
    </source>
</evidence>
<evidence type="ECO:0000313" key="15">
    <source>
        <dbReference type="Proteomes" id="UP000011715"/>
    </source>
</evidence>
<evidence type="ECO:0000256" key="8">
    <source>
        <dbReference type="ARBA" id="ARBA00023010"/>
    </source>
</evidence>
<reference evidence="13" key="3">
    <citation type="submission" date="2011-03" db="EMBL/GenBank/DDBJ databases">
        <title>Annotation of Magnaporthe poae ATCC 64411.</title>
        <authorList>
            <person name="Ma L.-J."/>
            <person name="Dead R."/>
            <person name="Young S.K."/>
            <person name="Zeng Q."/>
            <person name="Gargeya S."/>
            <person name="Fitzgerald M."/>
            <person name="Haas B."/>
            <person name="Abouelleil A."/>
            <person name="Alvarado L."/>
            <person name="Arachchi H.M."/>
            <person name="Berlin A."/>
            <person name="Brown A."/>
            <person name="Chapman S.B."/>
            <person name="Chen Z."/>
            <person name="Dunbar C."/>
            <person name="Freedman E."/>
            <person name="Gearin G."/>
            <person name="Gellesch M."/>
            <person name="Goldberg J."/>
            <person name="Griggs A."/>
            <person name="Gujja S."/>
            <person name="Heiman D."/>
            <person name="Howarth C."/>
            <person name="Larson L."/>
            <person name="Lui A."/>
            <person name="MacDonald P.J.P."/>
            <person name="Mehta T."/>
            <person name="Montmayeur A."/>
            <person name="Murphy C."/>
            <person name="Neiman D."/>
            <person name="Pearson M."/>
            <person name="Priest M."/>
            <person name="Roberts A."/>
            <person name="Saif S."/>
            <person name="Shea T."/>
            <person name="Shenoy N."/>
            <person name="Sisk P."/>
            <person name="Stolte C."/>
            <person name="Sykes S."/>
            <person name="Yandava C."/>
            <person name="Wortman J."/>
            <person name="Nusbaum C."/>
            <person name="Birren B."/>
        </authorList>
    </citation>
    <scope>NUCLEOTIDE SEQUENCE</scope>
    <source>
        <strain evidence="13">ATCC 64411</strain>
    </source>
</reference>
<evidence type="ECO:0000313" key="13">
    <source>
        <dbReference type="EMBL" id="KLU92824.1"/>
    </source>
</evidence>
<keyword evidence="3" id="KW-0813">Transport</keyword>
<feature type="compositionally biased region" description="Acidic residues" evidence="12">
    <location>
        <begin position="19"/>
        <end position="32"/>
    </location>
</feature>
<sequence>MVQLTEVVDEEYTRTQPGPEEDDDDFTDTDSEISTDSDFNATIESLSDRLYALRDIVPPTARGWIYSRWMGANRFVRTGAAFLGKAAWHVSVSALLFGVPFALLWNEEQNMIAMEQEQRMREMGGELLTAGGERPEGDTVNQLEAALGGGGIGGVAAKPSL</sequence>
<reference evidence="14" key="4">
    <citation type="journal article" date="2015" name="G3 (Bethesda)">
        <title>Genome sequences of three phytopathogenic species of the Magnaporthaceae family of fungi.</title>
        <authorList>
            <person name="Okagaki L.H."/>
            <person name="Nunes C.C."/>
            <person name="Sailsbery J."/>
            <person name="Clay B."/>
            <person name="Brown D."/>
            <person name="John T."/>
            <person name="Oh Y."/>
            <person name="Young N."/>
            <person name="Fitzgerald M."/>
            <person name="Haas B.J."/>
            <person name="Zeng Q."/>
            <person name="Young S."/>
            <person name="Adiconis X."/>
            <person name="Fan L."/>
            <person name="Levin J.Z."/>
            <person name="Mitchell T.K."/>
            <person name="Okubara P.A."/>
            <person name="Farman M.L."/>
            <person name="Kohn L.M."/>
            <person name="Birren B."/>
            <person name="Ma L.-J."/>
            <person name="Dean R.A."/>
        </authorList>
    </citation>
    <scope>NUCLEOTIDE SEQUENCE</scope>
    <source>
        <strain evidence="14">ATCC 64411 / 73-15</strain>
    </source>
</reference>
<keyword evidence="7" id="KW-1133">Transmembrane helix</keyword>
<comment type="similarity">
    <text evidence="2">Belongs to the Tom22 family.</text>
</comment>
<dbReference type="PANTHER" id="PTHR12504:SF0">
    <property type="entry name" value="MITOCHONDRIAL IMPORT RECEPTOR SUBUNIT TOM22 HOMOLOG"/>
    <property type="match status" value="1"/>
</dbReference>
<dbReference type="EMBL" id="GL876996">
    <property type="protein sequence ID" value="KLU92824.1"/>
    <property type="molecule type" value="Genomic_DNA"/>
</dbReference>
<evidence type="ECO:0000256" key="4">
    <source>
        <dbReference type="ARBA" id="ARBA00022692"/>
    </source>
</evidence>
<keyword evidence="5" id="KW-1000">Mitochondrion outer membrane</keyword>
<organism evidence="14 15">
    <name type="scientific">Magnaporthiopsis poae (strain ATCC 64411 / 73-15)</name>
    <name type="common">Kentucky bluegrass fungus</name>
    <name type="synonym">Magnaporthe poae</name>
    <dbReference type="NCBI Taxonomy" id="644358"/>
    <lineage>
        <taxon>Eukaryota</taxon>
        <taxon>Fungi</taxon>
        <taxon>Dikarya</taxon>
        <taxon>Ascomycota</taxon>
        <taxon>Pezizomycotina</taxon>
        <taxon>Sordariomycetes</taxon>
        <taxon>Sordariomycetidae</taxon>
        <taxon>Magnaporthales</taxon>
        <taxon>Magnaporthaceae</taxon>
        <taxon>Magnaporthiopsis</taxon>
    </lineage>
</organism>
<evidence type="ECO:0000256" key="2">
    <source>
        <dbReference type="ARBA" id="ARBA00009874"/>
    </source>
</evidence>
<dbReference type="EMBL" id="ADBL01002920">
    <property type="status" value="NOT_ANNOTATED_CDS"/>
    <property type="molecule type" value="Genomic_DNA"/>
</dbReference>
<dbReference type="VEuPathDB" id="FungiDB:MAPG_11786"/>
<protein>
    <submittedName>
        <fullName evidence="13">Mitochondrial import receptor subunit tom-22</fullName>
    </submittedName>
</protein>
<keyword evidence="15" id="KW-1185">Reference proteome</keyword>
<dbReference type="InterPro" id="IPR005683">
    <property type="entry name" value="Tom22"/>
</dbReference>
<evidence type="ECO:0000313" key="14">
    <source>
        <dbReference type="EnsemblFungi" id="MAPG_11786T0"/>
    </source>
</evidence>
<feature type="region of interest" description="Disordered" evidence="12">
    <location>
        <begin position="1"/>
        <end position="32"/>
    </location>
</feature>
<evidence type="ECO:0000256" key="12">
    <source>
        <dbReference type="SAM" id="MobiDB-lite"/>
    </source>
</evidence>
<dbReference type="STRING" id="644358.A0A0C4EG64"/>
<dbReference type="eggNOG" id="KOG4111">
    <property type="taxonomic scope" value="Eukaryota"/>
</dbReference>
<dbReference type="OMA" id="LVWIVTT"/>
<evidence type="ECO:0000256" key="9">
    <source>
        <dbReference type="ARBA" id="ARBA00023128"/>
    </source>
</evidence>
<dbReference type="GO" id="GO:0005741">
    <property type="term" value="C:mitochondrial outer membrane"/>
    <property type="evidence" value="ECO:0007669"/>
    <property type="project" value="UniProtKB-SubCell"/>
</dbReference>
<evidence type="ECO:0000256" key="10">
    <source>
        <dbReference type="ARBA" id="ARBA00023136"/>
    </source>
</evidence>
<keyword evidence="4" id="KW-0812">Transmembrane</keyword>
<comment type="subcellular location">
    <subcellularLocation>
        <location evidence="1">Mitochondrion outer membrane</location>
        <topology evidence="1">Single-pass membrane protein</topology>
    </subcellularLocation>
</comment>
<dbReference type="Pfam" id="PF04281">
    <property type="entry name" value="Tom22"/>
    <property type="match status" value="1"/>
</dbReference>
<dbReference type="GO" id="GO:0006886">
    <property type="term" value="P:intracellular protein transport"/>
    <property type="evidence" value="ECO:0007669"/>
    <property type="project" value="InterPro"/>
</dbReference>
<proteinExistence type="inferred from homology"/>
<dbReference type="EnsemblFungi" id="MAPG_11786T0">
    <property type="protein sequence ID" value="MAPG_11786T0"/>
    <property type="gene ID" value="MAPG_11786"/>
</dbReference>
<evidence type="ECO:0000256" key="3">
    <source>
        <dbReference type="ARBA" id="ARBA00022448"/>
    </source>
</evidence>
<keyword evidence="6" id="KW-0653">Protein transport</keyword>
<dbReference type="AlphaFoldDB" id="A0A0C4EG64"/>